<reference evidence="1 2" key="1">
    <citation type="submission" date="2019-03" db="EMBL/GenBank/DDBJ databases">
        <title>Single cell metagenomics reveals metabolic interactions within the superorganism composed of flagellate Streblomastix strix and complex community of Bacteroidetes bacteria on its surface.</title>
        <authorList>
            <person name="Treitli S.C."/>
            <person name="Kolisko M."/>
            <person name="Husnik F."/>
            <person name="Keeling P."/>
            <person name="Hampl V."/>
        </authorList>
    </citation>
    <scope>NUCLEOTIDE SEQUENCE [LARGE SCALE GENOMIC DNA]</scope>
    <source>
        <strain evidence="1">ST1C</strain>
    </source>
</reference>
<dbReference type="AlphaFoldDB" id="A0A5J4RRP3"/>
<sequence>MADKNCWRLQDLFRSVPCSTQTIHFIYPLRQHIHTNGGTIPCSIFKRAAIFQLHGQFTSFLHFVNFMALWLMADLRSVQLVTQDTQDTQDTQTIHIISPLHQSISLFFIFIHIQQSIHSFQTLYL</sequence>
<evidence type="ECO:0000313" key="1">
    <source>
        <dbReference type="EMBL" id="KAA6335693.1"/>
    </source>
</evidence>
<accession>A0A5J4RRP3</accession>
<gene>
    <name evidence="1" type="ORF">EZS28_052941</name>
</gene>
<dbReference type="Proteomes" id="UP000324800">
    <property type="component" value="Unassembled WGS sequence"/>
</dbReference>
<organism evidence="1 2">
    <name type="scientific">Streblomastix strix</name>
    <dbReference type="NCBI Taxonomy" id="222440"/>
    <lineage>
        <taxon>Eukaryota</taxon>
        <taxon>Metamonada</taxon>
        <taxon>Preaxostyla</taxon>
        <taxon>Oxymonadida</taxon>
        <taxon>Streblomastigidae</taxon>
        <taxon>Streblomastix</taxon>
    </lineage>
</organism>
<proteinExistence type="predicted"/>
<comment type="caution">
    <text evidence="1">The sequence shown here is derived from an EMBL/GenBank/DDBJ whole genome shotgun (WGS) entry which is preliminary data.</text>
</comment>
<dbReference type="EMBL" id="SNRW01041743">
    <property type="protein sequence ID" value="KAA6335693.1"/>
    <property type="molecule type" value="Genomic_DNA"/>
</dbReference>
<protein>
    <submittedName>
        <fullName evidence="1">Uncharacterized protein</fullName>
    </submittedName>
</protein>
<name>A0A5J4RRP3_9EUKA</name>
<evidence type="ECO:0000313" key="2">
    <source>
        <dbReference type="Proteomes" id="UP000324800"/>
    </source>
</evidence>